<evidence type="ECO:0000313" key="2">
    <source>
        <dbReference type="Proteomes" id="UP001515480"/>
    </source>
</evidence>
<name>A0AB34J609_PRYPA</name>
<reference evidence="1 2" key="1">
    <citation type="journal article" date="2024" name="Science">
        <title>Giant polyketide synthase enzymes in the biosynthesis of giant marine polyether toxins.</title>
        <authorList>
            <person name="Fallon T.R."/>
            <person name="Shende V.V."/>
            <person name="Wierzbicki I.H."/>
            <person name="Pendleton A.L."/>
            <person name="Watervoot N.F."/>
            <person name="Auber R.P."/>
            <person name="Gonzalez D.J."/>
            <person name="Wisecaver J.H."/>
            <person name="Moore B.S."/>
        </authorList>
    </citation>
    <scope>NUCLEOTIDE SEQUENCE [LARGE SCALE GENOMIC DNA]</scope>
    <source>
        <strain evidence="1 2">12B1</strain>
    </source>
</reference>
<gene>
    <name evidence="1" type="ORF">AB1Y20_004185</name>
</gene>
<protein>
    <submittedName>
        <fullName evidence="1">Uncharacterized protein</fullName>
    </submittedName>
</protein>
<dbReference type="AlphaFoldDB" id="A0AB34J609"/>
<keyword evidence="2" id="KW-1185">Reference proteome</keyword>
<organism evidence="1 2">
    <name type="scientific">Prymnesium parvum</name>
    <name type="common">Toxic golden alga</name>
    <dbReference type="NCBI Taxonomy" id="97485"/>
    <lineage>
        <taxon>Eukaryota</taxon>
        <taxon>Haptista</taxon>
        <taxon>Haptophyta</taxon>
        <taxon>Prymnesiophyceae</taxon>
        <taxon>Prymnesiales</taxon>
        <taxon>Prymnesiaceae</taxon>
        <taxon>Prymnesium</taxon>
    </lineage>
</organism>
<comment type="caution">
    <text evidence="1">The sequence shown here is derived from an EMBL/GenBank/DDBJ whole genome shotgun (WGS) entry which is preliminary data.</text>
</comment>
<dbReference type="EMBL" id="JBGBPQ010000012">
    <property type="protein sequence ID" value="KAL1515123.1"/>
    <property type="molecule type" value="Genomic_DNA"/>
</dbReference>
<sequence length="445" mass="47170">MKRGVSIYRPKPSAVERIVHHQFSLVPIKPNSVDLLLALLNSDEVATKLKSLKGLNDIEVYVSGDVTDSPVAVLHACFLEQATMLDAAQTVKGVMASLSGLVAGEPQLLPGKSVWRAVGSSVLDSVVGSSYCRLTTVPLQKGNVDFLVGCLNKPITKALIPSLEGLVGLECVQSGGLLLMASIFQDAASANVADEVLTSLLDPIFSQWWAAGDFKTASFEGTLLWSAGSQSFTQAASFVHLKPLRAKPGTLDTLVKELEAVRDTLTDQHGNGLVSFSLVETSERGGLLAVSGWRGLSAATEAKAVMSKAMAGAFQHLAESPEESATVGAVFWRWEGEAVLQTPGYLRVSSAPVNGEHISDWVIRLHENREIVSYLEGLVVLELLLVESNGGNEVVFKELYTSAGSAIAASSCIQTLAANSAPEGLIIGDVLLVQNGPIHFFHGLA</sequence>
<dbReference type="Proteomes" id="UP001515480">
    <property type="component" value="Unassembled WGS sequence"/>
</dbReference>
<proteinExistence type="predicted"/>
<accession>A0AB34J609</accession>
<evidence type="ECO:0000313" key="1">
    <source>
        <dbReference type="EMBL" id="KAL1515123.1"/>
    </source>
</evidence>